<keyword evidence="3" id="KW-1185">Reference proteome</keyword>
<feature type="signal peptide" evidence="1">
    <location>
        <begin position="1"/>
        <end position="36"/>
    </location>
</feature>
<dbReference type="EMBL" id="JBHLWM010000006">
    <property type="protein sequence ID" value="MFC0242191.1"/>
    <property type="molecule type" value="Genomic_DNA"/>
</dbReference>
<reference evidence="2 3" key="1">
    <citation type="submission" date="2024-09" db="EMBL/GenBank/DDBJ databases">
        <authorList>
            <person name="Sun Q."/>
            <person name="Mori K."/>
        </authorList>
    </citation>
    <scope>NUCLEOTIDE SEQUENCE [LARGE SCALE GENOMIC DNA]</scope>
    <source>
        <strain evidence="2 3">KCTC 23279</strain>
    </source>
</reference>
<protein>
    <submittedName>
        <fullName evidence="2">DUF3551 domain-containing protein</fullName>
    </submittedName>
</protein>
<sequence length="97" mass="10608">MRRALNNLMSRRVLAAVAAVSAIAGASLLGGTAAQARDYAYCLTSPGYGYPGDCSYASYRQCRAAASGRLADCNLNPRVGFREPRHRDYRTYGDPRW</sequence>
<dbReference type="Pfam" id="PF12071">
    <property type="entry name" value="DUF3551"/>
    <property type="match status" value="1"/>
</dbReference>
<keyword evidence="1" id="KW-0732">Signal</keyword>
<dbReference type="RefSeq" id="WP_378389912.1">
    <property type="nucleotide sequence ID" value="NZ_JBHLWM010000006.1"/>
</dbReference>
<comment type="caution">
    <text evidence="2">The sequence shown here is derived from an EMBL/GenBank/DDBJ whole genome shotgun (WGS) entry which is preliminary data.</text>
</comment>
<organism evidence="2 3">
    <name type="scientific">Rhodopseudomonas telluris</name>
    <dbReference type="NCBI Taxonomy" id="644215"/>
    <lineage>
        <taxon>Bacteria</taxon>
        <taxon>Pseudomonadati</taxon>
        <taxon>Pseudomonadota</taxon>
        <taxon>Alphaproteobacteria</taxon>
        <taxon>Hyphomicrobiales</taxon>
        <taxon>Nitrobacteraceae</taxon>
        <taxon>Rhodopseudomonas</taxon>
    </lineage>
</organism>
<accession>A0ABV6EVD6</accession>
<evidence type="ECO:0000313" key="3">
    <source>
        <dbReference type="Proteomes" id="UP001589775"/>
    </source>
</evidence>
<feature type="chain" id="PRO_5046909228" evidence="1">
    <location>
        <begin position="37"/>
        <end position="97"/>
    </location>
</feature>
<proteinExistence type="predicted"/>
<dbReference type="InterPro" id="IPR021937">
    <property type="entry name" value="DUF3551"/>
</dbReference>
<evidence type="ECO:0000256" key="1">
    <source>
        <dbReference type="SAM" id="SignalP"/>
    </source>
</evidence>
<dbReference type="Proteomes" id="UP001589775">
    <property type="component" value="Unassembled WGS sequence"/>
</dbReference>
<gene>
    <name evidence="2" type="ORF">ACFFJ6_16995</name>
</gene>
<evidence type="ECO:0000313" key="2">
    <source>
        <dbReference type="EMBL" id="MFC0242191.1"/>
    </source>
</evidence>
<name>A0ABV6EVD6_9BRAD</name>